<gene>
    <name evidence="1" type="ORF">L1987_71669</name>
</gene>
<protein>
    <submittedName>
        <fullName evidence="1">Uncharacterized protein</fullName>
    </submittedName>
</protein>
<evidence type="ECO:0000313" key="1">
    <source>
        <dbReference type="EMBL" id="KAI3713098.1"/>
    </source>
</evidence>
<comment type="caution">
    <text evidence="1">The sequence shown here is derived from an EMBL/GenBank/DDBJ whole genome shotgun (WGS) entry which is preliminary data.</text>
</comment>
<dbReference type="EMBL" id="CM042041">
    <property type="protein sequence ID" value="KAI3713098.1"/>
    <property type="molecule type" value="Genomic_DNA"/>
</dbReference>
<evidence type="ECO:0000313" key="2">
    <source>
        <dbReference type="Proteomes" id="UP001056120"/>
    </source>
</evidence>
<organism evidence="1 2">
    <name type="scientific">Smallanthus sonchifolius</name>
    <dbReference type="NCBI Taxonomy" id="185202"/>
    <lineage>
        <taxon>Eukaryota</taxon>
        <taxon>Viridiplantae</taxon>
        <taxon>Streptophyta</taxon>
        <taxon>Embryophyta</taxon>
        <taxon>Tracheophyta</taxon>
        <taxon>Spermatophyta</taxon>
        <taxon>Magnoliopsida</taxon>
        <taxon>eudicotyledons</taxon>
        <taxon>Gunneridae</taxon>
        <taxon>Pentapetalae</taxon>
        <taxon>asterids</taxon>
        <taxon>campanulids</taxon>
        <taxon>Asterales</taxon>
        <taxon>Asteraceae</taxon>
        <taxon>Asteroideae</taxon>
        <taxon>Heliantheae alliance</taxon>
        <taxon>Millerieae</taxon>
        <taxon>Smallanthus</taxon>
    </lineage>
</organism>
<reference evidence="1 2" key="2">
    <citation type="journal article" date="2022" name="Mol. Ecol. Resour.">
        <title>The genomes of chicory, endive, great burdock and yacon provide insights into Asteraceae paleo-polyploidization history and plant inulin production.</title>
        <authorList>
            <person name="Fan W."/>
            <person name="Wang S."/>
            <person name="Wang H."/>
            <person name="Wang A."/>
            <person name="Jiang F."/>
            <person name="Liu H."/>
            <person name="Zhao H."/>
            <person name="Xu D."/>
            <person name="Zhang Y."/>
        </authorList>
    </citation>
    <scope>NUCLEOTIDE SEQUENCE [LARGE SCALE GENOMIC DNA]</scope>
    <source>
        <strain evidence="2">cv. Yunnan</strain>
        <tissue evidence="1">Leaves</tissue>
    </source>
</reference>
<reference evidence="2" key="1">
    <citation type="journal article" date="2022" name="Mol. Ecol. Resour.">
        <title>The genomes of chicory, endive, great burdock and yacon provide insights into Asteraceae palaeo-polyploidization history and plant inulin production.</title>
        <authorList>
            <person name="Fan W."/>
            <person name="Wang S."/>
            <person name="Wang H."/>
            <person name="Wang A."/>
            <person name="Jiang F."/>
            <person name="Liu H."/>
            <person name="Zhao H."/>
            <person name="Xu D."/>
            <person name="Zhang Y."/>
        </authorList>
    </citation>
    <scope>NUCLEOTIDE SEQUENCE [LARGE SCALE GENOMIC DNA]</scope>
    <source>
        <strain evidence="2">cv. Yunnan</strain>
    </source>
</reference>
<name>A0ACB9ATE2_9ASTR</name>
<accession>A0ACB9ATE2</accession>
<dbReference type="Proteomes" id="UP001056120">
    <property type="component" value="Linkage Group LG24"/>
</dbReference>
<proteinExistence type="predicted"/>
<sequence length="964" mass="110681">MFYELGGKRSARNNRHKERSRNADQIIANFAQNHLKETPLNKRFRTSIEPPKDAMWDVNHNPVGQYQIAMGEKQIPSNMVFPTPVNDVPFLYSNQCSLQQNFQHNAEDIHRFPAPTDNLPNFDWWEPVQSQSRAAEETSSQNCDFFMDLLPEYYLPDELPPLEQWPINSEQALGPEVNNIITEDVMLNNQISRGLEEQLKCGFDSSWDDYESVLESMKSMTPTALESEKTKIHITCFDDNGSGSKPMNMKKSSGSLVDFFEYSGSGSAGHANIKKPSVSLADSFTASQIKEHLSSFILHKKGTLENTPPTVNQNTCQLCFMDKLLLTPAPIYCSSCDLRIKHNVGYYRSTEEDTNTQQHSFCMTCFKGSRGATVLSRGGSISKATLHKTKNDDEKEDSWVQCDRCQHWQHRICGLYNNETDSEGKAEYVCPKCCLKEMDKGKRISFPKTALGAKHLPTTNLSDHIEQRLFRRLKQEREETARFQGVQLEKLPEAEGLVVRVMASVDKELEVKKQFRDIFHGQYYPEKTAYRSKLILLFQRTQGIDLCLFGMYVQEFGSDCDGPNKRSVYISYLDSVKYFEPERKTASGESLRTFVYHEILIGYLEHCKKRGFATCYVWACPPKGEDYIFYCHPKTQKTPQKDELRQWYNSMLNKAAADGIVVDQTNLYDHFFEPAKCGNIKISVARLPYFDGDYWSETAENISKKLDEEESLGGLLSKLPSKRKLMAMGHNELTRDALVMQRLGKAILPSKENFMIIRLQHICTYCHEVILPRSRWSCKQCNKIQSCSRCYRGRKHRCHSGKYVTPLTKDILSDVPLDTKDNDEVLANNFFATRNDFLNKCQSSEYQFHTLGHAKYSSMMILYHATYNLLVQPKGDTYHTQKLTQPSTSQPENKQPQNQYLLTLSRALVHASRCKSKDCSYPYCETIRNLTCHASRCSIRHVRKQQCLSPALRTKKIQSNDGQQ</sequence>
<keyword evidence="2" id="KW-1185">Reference proteome</keyword>